<evidence type="ECO:0000256" key="1">
    <source>
        <dbReference type="SAM" id="Phobius"/>
    </source>
</evidence>
<dbReference type="InterPro" id="IPR045884">
    <property type="entry name" value="At5g59350-like"/>
</dbReference>
<evidence type="ECO:0000313" key="2">
    <source>
        <dbReference type="EMBL" id="CAG1848436.1"/>
    </source>
</evidence>
<dbReference type="PANTHER" id="PTHR34054">
    <property type="entry name" value="EXPRESSED PROTEIN"/>
    <property type="match status" value="1"/>
</dbReference>
<organism evidence="2">
    <name type="scientific">Musa acuminata subsp. malaccensis</name>
    <name type="common">Wild banana</name>
    <name type="synonym">Musa malaccensis</name>
    <dbReference type="NCBI Taxonomy" id="214687"/>
    <lineage>
        <taxon>Eukaryota</taxon>
        <taxon>Viridiplantae</taxon>
        <taxon>Streptophyta</taxon>
        <taxon>Embryophyta</taxon>
        <taxon>Tracheophyta</taxon>
        <taxon>Spermatophyta</taxon>
        <taxon>Magnoliopsida</taxon>
        <taxon>Liliopsida</taxon>
        <taxon>Zingiberales</taxon>
        <taxon>Musaceae</taxon>
        <taxon>Musa</taxon>
    </lineage>
</organism>
<sequence length="342" mass="38135">MRSLTGQGIALSLISGCLFLALVAELSYLFWWKTRTNRARELLHLFCWRKPSFPGSTQVNPREISATVDVAASSEEGQLQLQHHSSSSRARELLHLFCWRKPSFPGSTEVNPQEISATISATVDVAACSEEGQLQLQHHSSSSRARELLHLFCWRKPSFPGSTEVNPQEISATVDVAACSEEGQLQLQLHSSSSRARELLHLFCWRKPSVPSSTEVNPQEISATVDVAACSEEGQLRLQSSSSNGDDDTVEAELRRLHSLAGPPRFLFTINEESKEDLESEDVRSGCKKSWSDSFDRSDTPYLTPLSSPPFLTPPLTPLARFKHSAFNPLFESSKEEDFFRI</sequence>
<dbReference type="PANTHER" id="PTHR34054:SF2">
    <property type="entry name" value="EXPRESSED PROTEIN"/>
    <property type="match status" value="1"/>
</dbReference>
<reference evidence="2" key="1">
    <citation type="submission" date="2021-03" db="EMBL/GenBank/DDBJ databases">
        <authorList>
            <consortium name="Genoscope - CEA"/>
            <person name="William W."/>
        </authorList>
    </citation>
    <scope>NUCLEOTIDE SEQUENCE</scope>
    <source>
        <strain evidence="2">Doubled-haploid Pahang</strain>
    </source>
</reference>
<keyword evidence="1" id="KW-0812">Transmembrane</keyword>
<keyword evidence="1" id="KW-0472">Membrane</keyword>
<dbReference type="AlphaFoldDB" id="A0A8D7AI57"/>
<feature type="transmembrane region" description="Helical" evidence="1">
    <location>
        <begin position="6"/>
        <end position="31"/>
    </location>
</feature>
<keyword evidence="1" id="KW-1133">Transmembrane helix</keyword>
<proteinExistence type="predicted"/>
<dbReference type="EMBL" id="HG996471">
    <property type="protein sequence ID" value="CAG1848436.1"/>
    <property type="molecule type" value="Genomic_DNA"/>
</dbReference>
<protein>
    <submittedName>
        <fullName evidence="2">(wild Malaysian banana) hypothetical protein</fullName>
    </submittedName>
</protein>
<dbReference type="PROSITE" id="PS51257">
    <property type="entry name" value="PROKAR_LIPOPROTEIN"/>
    <property type="match status" value="1"/>
</dbReference>
<accession>A0A8D7AI57</accession>
<gene>
    <name evidence="2" type="ORF">GSMUA_182310.1</name>
</gene>
<name>A0A8D7AI57_MUSAM</name>